<comment type="caution">
    <text evidence="1">The sequence shown here is derived from an EMBL/GenBank/DDBJ whole genome shotgun (WGS) entry which is preliminary data.</text>
</comment>
<protein>
    <submittedName>
        <fullName evidence="1">Uncharacterized protein</fullName>
    </submittedName>
</protein>
<keyword evidence="2" id="KW-1185">Reference proteome</keyword>
<accession>A0A9W9I3C7</accession>
<gene>
    <name evidence="1" type="ORF">N7492_006667</name>
</gene>
<organism evidence="1 2">
    <name type="scientific">Penicillium capsulatum</name>
    <dbReference type="NCBI Taxonomy" id="69766"/>
    <lineage>
        <taxon>Eukaryota</taxon>
        <taxon>Fungi</taxon>
        <taxon>Dikarya</taxon>
        <taxon>Ascomycota</taxon>
        <taxon>Pezizomycotina</taxon>
        <taxon>Eurotiomycetes</taxon>
        <taxon>Eurotiomycetidae</taxon>
        <taxon>Eurotiales</taxon>
        <taxon>Aspergillaceae</taxon>
        <taxon>Penicillium</taxon>
    </lineage>
</organism>
<reference evidence="1" key="2">
    <citation type="journal article" date="2023" name="IMA Fungus">
        <title>Comparative genomic study of the Penicillium genus elucidates a diverse pangenome and 15 lateral gene transfer events.</title>
        <authorList>
            <person name="Petersen C."/>
            <person name="Sorensen T."/>
            <person name="Nielsen M.R."/>
            <person name="Sondergaard T.E."/>
            <person name="Sorensen J.L."/>
            <person name="Fitzpatrick D.A."/>
            <person name="Frisvad J.C."/>
            <person name="Nielsen K.L."/>
        </authorList>
    </citation>
    <scope>NUCLEOTIDE SEQUENCE</scope>
    <source>
        <strain evidence="1">IBT 21917</strain>
    </source>
</reference>
<dbReference type="EMBL" id="JAPQKO010000005">
    <property type="protein sequence ID" value="KAJ5161275.1"/>
    <property type="molecule type" value="Genomic_DNA"/>
</dbReference>
<dbReference type="AlphaFoldDB" id="A0A9W9I3C7"/>
<dbReference type="Proteomes" id="UP001146351">
    <property type="component" value="Unassembled WGS sequence"/>
</dbReference>
<proteinExistence type="predicted"/>
<sequence>MSTYIDRTQFNHGIAQLLPPKAIADAGQRLDAHAWFDPASFTGAYHPFGDTLNIFEFGDLPSGLALL</sequence>
<reference evidence="1" key="1">
    <citation type="submission" date="2022-11" db="EMBL/GenBank/DDBJ databases">
        <authorList>
            <person name="Petersen C."/>
        </authorList>
    </citation>
    <scope>NUCLEOTIDE SEQUENCE</scope>
    <source>
        <strain evidence="1">IBT 21917</strain>
    </source>
</reference>
<name>A0A9W9I3C7_9EURO</name>
<evidence type="ECO:0000313" key="1">
    <source>
        <dbReference type="EMBL" id="KAJ5161275.1"/>
    </source>
</evidence>
<evidence type="ECO:0000313" key="2">
    <source>
        <dbReference type="Proteomes" id="UP001146351"/>
    </source>
</evidence>